<gene>
    <name evidence="2" type="ORF">B4122_3683</name>
    <name evidence="3" type="ORF">J5227_02300</name>
    <name evidence="4" type="ORF">P5633_10120</name>
    <name evidence="1" type="ORF">SC09_Contig17orf00252</name>
</gene>
<organism evidence="1 5">
    <name type="scientific">Bacillus subtilis</name>
    <dbReference type="NCBI Taxonomy" id="1423"/>
    <lineage>
        <taxon>Bacteria</taxon>
        <taxon>Bacillati</taxon>
        <taxon>Bacillota</taxon>
        <taxon>Bacilli</taxon>
        <taxon>Bacillales</taxon>
        <taxon>Bacillaceae</taxon>
        <taxon>Bacillus</taxon>
    </lineage>
</organism>
<reference evidence="3" key="3">
    <citation type="submission" date="2021-03" db="EMBL/GenBank/DDBJ databases">
        <title>Isolation of Bacillus subtilis from fermented food sample.</title>
        <authorList>
            <person name="Lakshmanan V."/>
            <person name="Athira K."/>
            <person name="Rajagopal K."/>
        </authorList>
    </citation>
    <scope>NUCLEOTIDE SEQUENCE</scope>
    <source>
        <strain evidence="3">S1</strain>
    </source>
</reference>
<evidence type="ECO:0000313" key="1">
    <source>
        <dbReference type="EMBL" id="KIU13096.1"/>
    </source>
</evidence>
<dbReference type="OrthoDB" id="2893009at2"/>
<evidence type="ECO:0000313" key="4">
    <source>
        <dbReference type="EMBL" id="WEY86402.1"/>
    </source>
</evidence>
<protein>
    <submittedName>
        <fullName evidence="1">Uncharacterized protein</fullName>
    </submittedName>
</protein>
<dbReference type="Proteomes" id="UP000076442">
    <property type="component" value="Unassembled WGS sequence"/>
</dbReference>
<dbReference type="PATRIC" id="fig|1423.134.peg.888"/>
<evidence type="ECO:0000313" key="6">
    <source>
        <dbReference type="Proteomes" id="UP000076442"/>
    </source>
</evidence>
<evidence type="ECO:0000313" key="5">
    <source>
        <dbReference type="Proteomes" id="UP000032247"/>
    </source>
</evidence>
<dbReference type="EMBL" id="JAGFPW010000001">
    <property type="protein sequence ID" value="MBO3793166.1"/>
    <property type="molecule type" value="Genomic_DNA"/>
</dbReference>
<evidence type="ECO:0000313" key="2">
    <source>
        <dbReference type="EMBL" id="KZD89297.1"/>
    </source>
</evidence>
<proteinExistence type="predicted"/>
<dbReference type="Proteomes" id="UP000665181">
    <property type="component" value="Unassembled WGS sequence"/>
</dbReference>
<dbReference type="Proteomes" id="UP000032247">
    <property type="component" value="Unassembled WGS sequence"/>
</dbReference>
<dbReference type="GeneID" id="76979181"/>
<reference evidence="2 6" key="2">
    <citation type="submission" date="2015-09" db="EMBL/GenBank/DDBJ databases">
        <title>Spore heat resistance.</title>
        <authorList>
            <person name="Boekhorst J."/>
            <person name="Berendsen E.M."/>
            <person name="Wells-Bennik M.H."/>
            <person name="Kuipers O.P."/>
        </authorList>
    </citation>
    <scope>NUCLEOTIDE SEQUENCE [LARGE SCALE GENOMIC DNA]</scope>
    <source>
        <strain evidence="2 6">B4122</strain>
    </source>
</reference>
<name>A0A0C3LUU1_BACIU</name>
<reference evidence="1 5" key="1">
    <citation type="submission" date="2014-12" db="EMBL/GenBank/DDBJ databases">
        <title>Comparative genome analysis of Bacillus coagulans HM-08, Clostridium butyricum HM-68, Bacillus subtilis HM-66 and Bacillus licheniformis BL-09.</title>
        <authorList>
            <person name="Zhang H."/>
        </authorList>
    </citation>
    <scope>NUCLEOTIDE SEQUENCE [LARGE SCALE GENOMIC DNA]</scope>
    <source>
        <strain evidence="1 5">HM-66</strain>
    </source>
</reference>
<sequence length="40" mass="4730">MLEKQLFFPEISCSFFLALVDLQPGRTFYVLLLGEHIQWV</sequence>
<dbReference type="EMBL" id="LJZV01000024">
    <property type="protein sequence ID" value="KZD89297.1"/>
    <property type="molecule type" value="Genomic_DNA"/>
</dbReference>
<evidence type="ECO:0000313" key="3">
    <source>
        <dbReference type="EMBL" id="MBO3793166.1"/>
    </source>
</evidence>
<dbReference type="EMBL" id="JXBC01000001">
    <property type="protein sequence ID" value="KIU13096.1"/>
    <property type="molecule type" value="Genomic_DNA"/>
</dbReference>
<dbReference type="AlphaFoldDB" id="A0A0C3LUU1"/>
<dbReference type="Proteomes" id="UP001214898">
    <property type="component" value="Chromosome"/>
</dbReference>
<dbReference type="EMBL" id="CP120576">
    <property type="protein sequence ID" value="WEY86402.1"/>
    <property type="molecule type" value="Genomic_DNA"/>
</dbReference>
<accession>A0A0C3LUU1</accession>
<reference evidence="4" key="4">
    <citation type="submission" date="2023-03" db="EMBL/GenBank/DDBJ databases">
        <title>Complete genome sequences of 52 Bacillus and Priestia strains isolated from West-African fermentations and 26 reference strains from the DSMZ collection.</title>
        <authorList>
            <person name="Wiedenbein E.S."/>
            <person name="Canoy T.S."/>
            <person name="Hui Y."/>
            <person name="Parkouda C."/>
            <person name="Dawende C."/>
            <person name="Ametefe E."/>
            <person name="Jespersen L."/>
            <person name="Nielsen D.S."/>
        </authorList>
    </citation>
    <scope>NUCLEOTIDE SEQUENCE</scope>
    <source>
        <strain evidence="4">PRO56</strain>
    </source>
</reference>
<dbReference type="RefSeq" id="WP_003229671.1">
    <property type="nucleotide sequence ID" value="NZ_AP024621.1"/>
</dbReference>